<dbReference type="GO" id="GO:0019632">
    <property type="term" value="P:shikimate metabolic process"/>
    <property type="evidence" value="ECO:0007669"/>
    <property type="project" value="TreeGrafter"/>
</dbReference>
<accession>A0A1I0W995</accession>
<evidence type="ECO:0000259" key="3">
    <source>
        <dbReference type="Pfam" id="PF08501"/>
    </source>
</evidence>
<dbReference type="Proteomes" id="UP000199012">
    <property type="component" value="Unassembled WGS sequence"/>
</dbReference>
<dbReference type="Gene3D" id="3.40.50.720">
    <property type="entry name" value="NAD(P)-binding Rossmann-like Domain"/>
    <property type="match status" value="1"/>
</dbReference>
<evidence type="ECO:0000256" key="2">
    <source>
        <dbReference type="ARBA" id="ARBA00023141"/>
    </source>
</evidence>
<dbReference type="GO" id="GO:0009423">
    <property type="term" value="P:chorismate biosynthetic process"/>
    <property type="evidence" value="ECO:0007669"/>
    <property type="project" value="TreeGrafter"/>
</dbReference>
<proteinExistence type="predicted"/>
<evidence type="ECO:0000313" key="6">
    <source>
        <dbReference type="Proteomes" id="UP000199012"/>
    </source>
</evidence>
<evidence type="ECO:0000256" key="1">
    <source>
        <dbReference type="ARBA" id="ARBA00004871"/>
    </source>
</evidence>
<evidence type="ECO:0000313" key="5">
    <source>
        <dbReference type="EMBL" id="SFA84486.1"/>
    </source>
</evidence>
<dbReference type="Pfam" id="PF08501">
    <property type="entry name" value="Shikimate_dh_N"/>
    <property type="match status" value="1"/>
</dbReference>
<dbReference type="InterPro" id="IPR022893">
    <property type="entry name" value="Shikimate_DH_fam"/>
</dbReference>
<dbReference type="AlphaFoldDB" id="A0A1I0W995"/>
<dbReference type="InterPro" id="IPR046346">
    <property type="entry name" value="Aminoacid_DH-like_N_sf"/>
</dbReference>
<gene>
    <name evidence="5" type="ORF">SAMN05421867_102243</name>
</gene>
<dbReference type="SUPFAM" id="SSF53223">
    <property type="entry name" value="Aminoacid dehydrogenase-like, N-terminal domain"/>
    <property type="match status" value="1"/>
</dbReference>
<dbReference type="EMBL" id="FOKA01000002">
    <property type="protein sequence ID" value="SFA84486.1"/>
    <property type="molecule type" value="Genomic_DNA"/>
</dbReference>
<organism evidence="5 6">
    <name type="scientific">Cellulomonas marina</name>
    <dbReference type="NCBI Taxonomy" id="988821"/>
    <lineage>
        <taxon>Bacteria</taxon>
        <taxon>Bacillati</taxon>
        <taxon>Actinomycetota</taxon>
        <taxon>Actinomycetes</taxon>
        <taxon>Micrococcales</taxon>
        <taxon>Cellulomonadaceae</taxon>
        <taxon>Cellulomonas</taxon>
    </lineage>
</organism>
<dbReference type="NCBIfam" id="NF001311">
    <property type="entry name" value="PRK00258.1-3"/>
    <property type="match status" value="1"/>
</dbReference>
<dbReference type="Gene3D" id="3.40.50.10860">
    <property type="entry name" value="Leucine Dehydrogenase, chain A, domain 1"/>
    <property type="match status" value="1"/>
</dbReference>
<dbReference type="GO" id="GO:0009073">
    <property type="term" value="P:aromatic amino acid family biosynthetic process"/>
    <property type="evidence" value="ECO:0007669"/>
    <property type="project" value="UniProtKB-KW"/>
</dbReference>
<reference evidence="5 6" key="1">
    <citation type="submission" date="2016-10" db="EMBL/GenBank/DDBJ databases">
        <authorList>
            <person name="de Groot N.N."/>
        </authorList>
    </citation>
    <scope>NUCLEOTIDE SEQUENCE [LARGE SCALE GENOMIC DNA]</scope>
    <source>
        <strain evidence="5 6">CGMCC 4.6945</strain>
    </source>
</reference>
<feature type="domain" description="SDH C-terminal" evidence="4">
    <location>
        <begin position="255"/>
        <end position="284"/>
    </location>
</feature>
<dbReference type="InterPro" id="IPR036291">
    <property type="entry name" value="NAD(P)-bd_dom_sf"/>
</dbReference>
<keyword evidence="2" id="KW-0057">Aromatic amino acid biosynthesis</keyword>
<dbReference type="Pfam" id="PF18317">
    <property type="entry name" value="SDH_C"/>
    <property type="match status" value="1"/>
</dbReference>
<dbReference type="OrthoDB" id="9776868at2"/>
<protein>
    <submittedName>
        <fullName evidence="5">Shikimate dehydrogenase</fullName>
    </submittedName>
</protein>
<dbReference type="PANTHER" id="PTHR21089">
    <property type="entry name" value="SHIKIMATE DEHYDROGENASE"/>
    <property type="match status" value="1"/>
</dbReference>
<dbReference type="RefSeq" id="WP_090030883.1">
    <property type="nucleotide sequence ID" value="NZ_BONM01000012.1"/>
</dbReference>
<dbReference type="InterPro" id="IPR013708">
    <property type="entry name" value="Shikimate_DH-bd_N"/>
</dbReference>
<comment type="pathway">
    <text evidence="1">Metabolic intermediate biosynthesis; chorismate biosynthesis; chorismate from D-erythrose 4-phosphate and phosphoenolpyruvate: step 4/7.</text>
</comment>
<dbReference type="GO" id="GO:0005829">
    <property type="term" value="C:cytosol"/>
    <property type="evidence" value="ECO:0007669"/>
    <property type="project" value="TreeGrafter"/>
</dbReference>
<sequence length="293" mass="29941">MTAPGLTSPRRAAVVGHPVAHSLSPLLHGTAYAALGLDGWRYDRLDVLPEDLPALLASLDDGWAGLSVTMPHKHALLDLVDHVDPLARVVGAANTVLLQPGRTRPQLVALNTDVHGLVTALAEGLGTADRADGRRGVVLGGGATAASALAGLAQLGVTEADVVVRSPGRAGALLRAAERMGLHPHLRAWSTATDLLPAADVVVSTLPAHGADELAQALAAAAVPCRGVLLDCAYDPRPTALGTAWSAVGGTAVGGERMLLHQAVEQVRLMTGRPAPLAVMDDALTRHLVGTGA</sequence>
<dbReference type="PANTHER" id="PTHR21089:SF1">
    <property type="entry name" value="BIFUNCTIONAL 3-DEHYDROQUINATE DEHYDRATASE_SHIKIMATE DEHYDROGENASE, CHLOROPLASTIC"/>
    <property type="match status" value="1"/>
</dbReference>
<dbReference type="STRING" id="988821.SAMN05421867_102243"/>
<keyword evidence="6" id="KW-1185">Reference proteome</keyword>
<feature type="domain" description="Shikimate dehydrogenase substrate binding N-terminal" evidence="3">
    <location>
        <begin position="14"/>
        <end position="96"/>
    </location>
</feature>
<dbReference type="InterPro" id="IPR041121">
    <property type="entry name" value="SDH_C"/>
</dbReference>
<evidence type="ECO:0000259" key="4">
    <source>
        <dbReference type="Pfam" id="PF18317"/>
    </source>
</evidence>
<dbReference type="GO" id="GO:0050661">
    <property type="term" value="F:NADP binding"/>
    <property type="evidence" value="ECO:0007669"/>
    <property type="project" value="TreeGrafter"/>
</dbReference>
<name>A0A1I0W995_9CELL</name>
<keyword evidence="2" id="KW-0028">Amino-acid biosynthesis</keyword>
<dbReference type="GO" id="GO:0004764">
    <property type="term" value="F:shikimate 3-dehydrogenase (NADP+) activity"/>
    <property type="evidence" value="ECO:0007669"/>
    <property type="project" value="InterPro"/>
</dbReference>
<dbReference type="SUPFAM" id="SSF51735">
    <property type="entry name" value="NAD(P)-binding Rossmann-fold domains"/>
    <property type="match status" value="1"/>
</dbReference>